<feature type="region of interest" description="Disordered" evidence="8">
    <location>
        <begin position="65"/>
        <end position="91"/>
    </location>
</feature>
<feature type="domain" description="External alternative NADH-ubiquinone oxidoreductase-like C-terminal" evidence="9">
    <location>
        <begin position="153"/>
        <end position="218"/>
    </location>
</feature>
<sequence length="222" mass="24487">GLVKEIREKELTLDSGEIMEYGMCVWSTGVGPTALTTALPFAKTARGRIAVDECQRVLRQIRPESIAAQPESVDEVDRNRHAEGKAAHEDPSQMEIVPNVYALGDCCASAAQPLPALAQVAEQQGKYLAAMLNKHAMGEQMASKQLSPFRYRHMGSMATTGGHSAVIDLPGQGKKHLTFTGIMSYLAWRSAYLTKLGSWRNRFFTAGNWMMTTLFGRDISHW</sequence>
<evidence type="ECO:0000256" key="6">
    <source>
        <dbReference type="ARBA" id="ARBA00023027"/>
    </source>
</evidence>
<comment type="catalytic activity">
    <reaction evidence="7">
        <text>a quinone + NADH + H(+) = a quinol + NAD(+)</text>
        <dbReference type="Rhea" id="RHEA:46160"/>
        <dbReference type="ChEBI" id="CHEBI:15378"/>
        <dbReference type="ChEBI" id="CHEBI:24646"/>
        <dbReference type="ChEBI" id="CHEBI:57540"/>
        <dbReference type="ChEBI" id="CHEBI:57945"/>
        <dbReference type="ChEBI" id="CHEBI:132124"/>
        <dbReference type="EC" id="1.6.5.9"/>
    </reaction>
</comment>
<dbReference type="Pfam" id="PF22366">
    <property type="entry name" value="NDH2_C"/>
    <property type="match status" value="1"/>
</dbReference>
<dbReference type="PANTHER" id="PTHR43706">
    <property type="entry name" value="NADH DEHYDROGENASE"/>
    <property type="match status" value="1"/>
</dbReference>
<keyword evidence="11" id="KW-1185">Reference proteome</keyword>
<evidence type="ECO:0000256" key="4">
    <source>
        <dbReference type="ARBA" id="ARBA00022827"/>
    </source>
</evidence>
<name>A0AAW1SV74_9CHLO</name>
<dbReference type="GO" id="GO:0050136">
    <property type="term" value="F:NADH dehydrogenase (quinone) (non-electrogenic) activity"/>
    <property type="evidence" value="ECO:0007669"/>
    <property type="project" value="UniProtKB-EC"/>
</dbReference>
<evidence type="ECO:0000313" key="11">
    <source>
        <dbReference type="Proteomes" id="UP001485043"/>
    </source>
</evidence>
<evidence type="ECO:0000256" key="3">
    <source>
        <dbReference type="ARBA" id="ARBA00022630"/>
    </source>
</evidence>
<keyword evidence="6" id="KW-0520">NAD</keyword>
<dbReference type="AlphaFoldDB" id="A0AAW1SV74"/>
<evidence type="ECO:0000256" key="8">
    <source>
        <dbReference type="SAM" id="MobiDB-lite"/>
    </source>
</evidence>
<keyword evidence="4" id="KW-0274">FAD</keyword>
<evidence type="ECO:0000313" key="10">
    <source>
        <dbReference type="EMBL" id="KAK9859354.1"/>
    </source>
</evidence>
<organism evidence="10 11">
    <name type="scientific">Apatococcus fuscideae</name>
    <dbReference type="NCBI Taxonomy" id="2026836"/>
    <lineage>
        <taxon>Eukaryota</taxon>
        <taxon>Viridiplantae</taxon>
        <taxon>Chlorophyta</taxon>
        <taxon>core chlorophytes</taxon>
        <taxon>Trebouxiophyceae</taxon>
        <taxon>Chlorellales</taxon>
        <taxon>Chlorellaceae</taxon>
        <taxon>Apatococcus</taxon>
    </lineage>
</organism>
<comment type="caution">
    <text evidence="10">The sequence shown here is derived from an EMBL/GenBank/DDBJ whole genome shotgun (WGS) entry which is preliminary data.</text>
</comment>
<proteinExistence type="inferred from homology"/>
<dbReference type="EC" id="1.6.5.9" evidence="2"/>
<keyword evidence="5" id="KW-0560">Oxidoreductase</keyword>
<evidence type="ECO:0000256" key="2">
    <source>
        <dbReference type="ARBA" id="ARBA00012637"/>
    </source>
</evidence>
<reference evidence="10 11" key="1">
    <citation type="journal article" date="2024" name="Nat. Commun.">
        <title>Phylogenomics reveals the evolutionary origins of lichenization in chlorophyte algae.</title>
        <authorList>
            <person name="Puginier C."/>
            <person name="Libourel C."/>
            <person name="Otte J."/>
            <person name="Skaloud P."/>
            <person name="Haon M."/>
            <person name="Grisel S."/>
            <person name="Petersen M."/>
            <person name="Berrin J.G."/>
            <person name="Delaux P.M."/>
            <person name="Dal Grande F."/>
            <person name="Keller J."/>
        </authorList>
    </citation>
    <scope>NUCLEOTIDE SEQUENCE [LARGE SCALE GENOMIC DNA]</scope>
    <source>
        <strain evidence="10 11">SAG 2523</strain>
    </source>
</reference>
<evidence type="ECO:0000256" key="7">
    <source>
        <dbReference type="ARBA" id="ARBA00047599"/>
    </source>
</evidence>
<evidence type="ECO:0000256" key="5">
    <source>
        <dbReference type="ARBA" id="ARBA00023002"/>
    </source>
</evidence>
<keyword evidence="3" id="KW-0285">Flavoprotein</keyword>
<dbReference type="Gene3D" id="3.50.50.100">
    <property type="match status" value="1"/>
</dbReference>
<protein>
    <recommendedName>
        <fullName evidence="2">NADH:ubiquinone reductase (non-electrogenic)</fullName>
        <ecNumber evidence="2">1.6.5.9</ecNumber>
    </recommendedName>
</protein>
<dbReference type="EMBL" id="JALJOV010000882">
    <property type="protein sequence ID" value="KAK9859354.1"/>
    <property type="molecule type" value="Genomic_DNA"/>
</dbReference>
<dbReference type="PANTHER" id="PTHR43706:SF13">
    <property type="entry name" value="NADH DEHYDROGENASE-RELATED"/>
    <property type="match status" value="1"/>
</dbReference>
<dbReference type="SUPFAM" id="SSF51905">
    <property type="entry name" value="FAD/NAD(P)-binding domain"/>
    <property type="match status" value="1"/>
</dbReference>
<gene>
    <name evidence="10" type="ORF">WJX84_007022</name>
</gene>
<accession>A0AAW1SV74</accession>
<dbReference type="InterPro" id="IPR045024">
    <property type="entry name" value="NDH-2"/>
</dbReference>
<dbReference type="InterPro" id="IPR054585">
    <property type="entry name" value="NDH2-like_C"/>
</dbReference>
<evidence type="ECO:0000256" key="1">
    <source>
        <dbReference type="ARBA" id="ARBA00005272"/>
    </source>
</evidence>
<evidence type="ECO:0000259" key="9">
    <source>
        <dbReference type="Pfam" id="PF22366"/>
    </source>
</evidence>
<dbReference type="Proteomes" id="UP001485043">
    <property type="component" value="Unassembled WGS sequence"/>
</dbReference>
<dbReference type="InterPro" id="IPR036188">
    <property type="entry name" value="FAD/NAD-bd_sf"/>
</dbReference>
<feature type="compositionally biased region" description="Basic and acidic residues" evidence="8">
    <location>
        <begin position="75"/>
        <end position="91"/>
    </location>
</feature>
<feature type="non-terminal residue" evidence="10">
    <location>
        <position position="1"/>
    </location>
</feature>
<comment type="similarity">
    <text evidence="1">Belongs to the NADH dehydrogenase family.</text>
</comment>
<dbReference type="GO" id="GO:0005739">
    <property type="term" value="C:mitochondrion"/>
    <property type="evidence" value="ECO:0007669"/>
    <property type="project" value="TreeGrafter"/>
</dbReference>